<dbReference type="Pfam" id="PF01075">
    <property type="entry name" value="Glyco_transf_9"/>
    <property type="match status" value="1"/>
</dbReference>
<dbReference type="InterPro" id="IPR002201">
    <property type="entry name" value="Glyco_trans_9"/>
</dbReference>
<name>A0A917C5D3_9PROT</name>
<dbReference type="SUPFAM" id="SSF53756">
    <property type="entry name" value="UDP-Glycosyltransferase/glycogen phosphorylase"/>
    <property type="match status" value="1"/>
</dbReference>
<reference evidence="3" key="1">
    <citation type="journal article" date="2014" name="Int. J. Syst. Evol. Microbiol.">
        <title>Complete genome sequence of Corynebacterium casei LMG S-19264T (=DSM 44701T), isolated from a smear-ripened cheese.</title>
        <authorList>
            <consortium name="US DOE Joint Genome Institute (JGI-PGF)"/>
            <person name="Walter F."/>
            <person name="Albersmeier A."/>
            <person name="Kalinowski J."/>
            <person name="Ruckert C."/>
        </authorList>
    </citation>
    <scope>NUCLEOTIDE SEQUENCE</scope>
    <source>
        <strain evidence="3">CGMCC 1.15254</strain>
    </source>
</reference>
<dbReference type="RefSeq" id="WP_188666497.1">
    <property type="nucleotide sequence ID" value="NZ_BMHV01000026.1"/>
</dbReference>
<dbReference type="InterPro" id="IPR051199">
    <property type="entry name" value="LPS_LOS_Heptosyltrfase"/>
</dbReference>
<comment type="caution">
    <text evidence="3">The sequence shown here is derived from an EMBL/GenBank/DDBJ whole genome shotgun (WGS) entry which is preliminary data.</text>
</comment>
<keyword evidence="4" id="KW-1185">Reference proteome</keyword>
<sequence length="320" mass="36101">MRILFITSTRIGDAVLSTGILDYLLERYPQAKFTIACGPVAAPLFEATPQVERVLIMTKKKRSMHWIDLWKECGFTWWHRVIDLRNGPITYLFPTLRGTHLHHDDKQTHRVELFSSLLKLNPPRGPVLWTNEKHEQRADRLLPANDMILAVGPTANWRGKTWRAEYFLELVQRLTAKTGPFSGAKIALFGHVSERAQAEKLIEGLDETQKIDLIGELDLPTVYACLKRCAFFVGNDSGLMHMACAARIPTLGLFGPTQEKLYGPWGAHCATVRTATPFLDLFGENFDHEKTDSLMDSLSVDMAYDGAVELWQACASKEGM</sequence>
<gene>
    <name evidence="3" type="ORF">GCM10011332_28690</name>
</gene>
<accession>A0A917C5D3</accession>
<organism evidence="3 4">
    <name type="scientific">Terasakiella brassicae</name>
    <dbReference type="NCBI Taxonomy" id="1634917"/>
    <lineage>
        <taxon>Bacteria</taxon>
        <taxon>Pseudomonadati</taxon>
        <taxon>Pseudomonadota</taxon>
        <taxon>Alphaproteobacteria</taxon>
        <taxon>Rhodospirillales</taxon>
        <taxon>Terasakiellaceae</taxon>
        <taxon>Terasakiella</taxon>
    </lineage>
</organism>
<reference evidence="3" key="2">
    <citation type="submission" date="2020-09" db="EMBL/GenBank/DDBJ databases">
        <authorList>
            <person name="Sun Q."/>
            <person name="Zhou Y."/>
        </authorList>
    </citation>
    <scope>NUCLEOTIDE SEQUENCE</scope>
    <source>
        <strain evidence="3">CGMCC 1.15254</strain>
    </source>
</reference>
<dbReference type="GO" id="GO:0008713">
    <property type="term" value="F:ADP-heptose-lipopolysaccharide heptosyltransferase activity"/>
    <property type="evidence" value="ECO:0007669"/>
    <property type="project" value="TreeGrafter"/>
</dbReference>
<evidence type="ECO:0000256" key="2">
    <source>
        <dbReference type="ARBA" id="ARBA00022679"/>
    </source>
</evidence>
<dbReference type="EMBL" id="BMHV01000026">
    <property type="protein sequence ID" value="GGF72952.1"/>
    <property type="molecule type" value="Genomic_DNA"/>
</dbReference>
<dbReference type="CDD" id="cd03789">
    <property type="entry name" value="GT9_LPS_heptosyltransferase"/>
    <property type="match status" value="1"/>
</dbReference>
<protein>
    <submittedName>
        <fullName evidence="3">Glycosyl transferase</fullName>
    </submittedName>
</protein>
<keyword evidence="1" id="KW-0328">Glycosyltransferase</keyword>
<evidence type="ECO:0000313" key="4">
    <source>
        <dbReference type="Proteomes" id="UP000632498"/>
    </source>
</evidence>
<dbReference type="PANTHER" id="PTHR30160">
    <property type="entry name" value="TETRAACYLDISACCHARIDE 4'-KINASE-RELATED"/>
    <property type="match status" value="1"/>
</dbReference>
<evidence type="ECO:0000256" key="1">
    <source>
        <dbReference type="ARBA" id="ARBA00022676"/>
    </source>
</evidence>
<dbReference type="Gene3D" id="3.40.50.2000">
    <property type="entry name" value="Glycogen Phosphorylase B"/>
    <property type="match status" value="2"/>
</dbReference>
<dbReference type="GO" id="GO:0005829">
    <property type="term" value="C:cytosol"/>
    <property type="evidence" value="ECO:0007669"/>
    <property type="project" value="TreeGrafter"/>
</dbReference>
<dbReference type="AlphaFoldDB" id="A0A917C5D3"/>
<evidence type="ECO:0000313" key="3">
    <source>
        <dbReference type="EMBL" id="GGF72952.1"/>
    </source>
</evidence>
<keyword evidence="2 3" id="KW-0808">Transferase</keyword>
<dbReference type="Proteomes" id="UP000632498">
    <property type="component" value="Unassembled WGS sequence"/>
</dbReference>
<proteinExistence type="predicted"/>
<dbReference type="GO" id="GO:0009244">
    <property type="term" value="P:lipopolysaccharide core region biosynthetic process"/>
    <property type="evidence" value="ECO:0007669"/>
    <property type="project" value="TreeGrafter"/>
</dbReference>